<dbReference type="AlphaFoldDB" id="A0A388LEI6"/>
<dbReference type="Proteomes" id="UP000265515">
    <property type="component" value="Unassembled WGS sequence"/>
</dbReference>
<gene>
    <name evidence="2" type="ORF">CBR_g31280</name>
</gene>
<feature type="compositionally biased region" description="Low complexity" evidence="1">
    <location>
        <begin position="280"/>
        <end position="302"/>
    </location>
</feature>
<reference evidence="2 3" key="1">
    <citation type="journal article" date="2018" name="Cell">
        <title>The Chara Genome: Secondary Complexity and Implications for Plant Terrestrialization.</title>
        <authorList>
            <person name="Nishiyama T."/>
            <person name="Sakayama H."/>
            <person name="Vries J.D."/>
            <person name="Buschmann H."/>
            <person name="Saint-Marcoux D."/>
            <person name="Ullrich K.K."/>
            <person name="Haas F.B."/>
            <person name="Vanderstraeten L."/>
            <person name="Becker D."/>
            <person name="Lang D."/>
            <person name="Vosolsobe S."/>
            <person name="Rombauts S."/>
            <person name="Wilhelmsson P.K.I."/>
            <person name="Janitza P."/>
            <person name="Kern R."/>
            <person name="Heyl A."/>
            <person name="Rumpler F."/>
            <person name="Villalobos L.I.A.C."/>
            <person name="Clay J.M."/>
            <person name="Skokan R."/>
            <person name="Toyoda A."/>
            <person name="Suzuki Y."/>
            <person name="Kagoshima H."/>
            <person name="Schijlen E."/>
            <person name="Tajeshwar N."/>
            <person name="Catarino B."/>
            <person name="Hetherington A.J."/>
            <person name="Saltykova A."/>
            <person name="Bonnot C."/>
            <person name="Breuninger H."/>
            <person name="Symeonidi A."/>
            <person name="Radhakrishnan G.V."/>
            <person name="Van Nieuwerburgh F."/>
            <person name="Deforce D."/>
            <person name="Chang C."/>
            <person name="Karol K.G."/>
            <person name="Hedrich R."/>
            <person name="Ulvskov P."/>
            <person name="Glockner G."/>
            <person name="Delwiche C.F."/>
            <person name="Petrasek J."/>
            <person name="Van de Peer Y."/>
            <person name="Friml J."/>
            <person name="Beilby M."/>
            <person name="Dolan L."/>
            <person name="Kohara Y."/>
            <person name="Sugano S."/>
            <person name="Fujiyama A."/>
            <person name="Delaux P.-M."/>
            <person name="Quint M."/>
            <person name="TheiBen G."/>
            <person name="Hagemann M."/>
            <person name="Harholt J."/>
            <person name="Dunand C."/>
            <person name="Zachgo S."/>
            <person name="Langdale J."/>
            <person name="Maumus F."/>
            <person name="Straeten D.V.D."/>
            <person name="Gould S.B."/>
            <person name="Rensing S.A."/>
        </authorList>
    </citation>
    <scope>NUCLEOTIDE SEQUENCE [LARGE SCALE GENOMIC DNA]</scope>
    <source>
        <strain evidence="2 3">S276</strain>
    </source>
</reference>
<organism evidence="2 3">
    <name type="scientific">Chara braunii</name>
    <name type="common">Braun's stonewort</name>
    <dbReference type="NCBI Taxonomy" id="69332"/>
    <lineage>
        <taxon>Eukaryota</taxon>
        <taxon>Viridiplantae</taxon>
        <taxon>Streptophyta</taxon>
        <taxon>Charophyceae</taxon>
        <taxon>Charales</taxon>
        <taxon>Characeae</taxon>
        <taxon>Chara</taxon>
    </lineage>
</organism>
<feature type="region of interest" description="Disordered" evidence="1">
    <location>
        <begin position="274"/>
        <end position="310"/>
    </location>
</feature>
<evidence type="ECO:0000313" key="2">
    <source>
        <dbReference type="EMBL" id="GBG80726.1"/>
    </source>
</evidence>
<dbReference type="Gramene" id="GBG80726">
    <property type="protein sequence ID" value="GBG80726"/>
    <property type="gene ID" value="CBR_g31280"/>
</dbReference>
<accession>A0A388LEI6</accession>
<proteinExistence type="predicted"/>
<evidence type="ECO:0000313" key="3">
    <source>
        <dbReference type="Proteomes" id="UP000265515"/>
    </source>
</evidence>
<sequence length="350" mass="38300">MPETGGASVVPKKGLTLDDLIAAIDRHERNPSNIPKVDTFHFCGERVSEWLERVEQALVGWPDVVKFQRILQYVLHNYHQEVKKVIDAAVGSLERFKEDGLLTTTDLEAMNKEDFTSIGSFVQEFKKRAQKVHGISEEAQCAIFLGLLTASEAFESTRHGGGSTKLTWATIDRGVEVRCLDEVEQRQVRLQRQKRKERDATASGTPGVTKIVTDVLAQLGYATESVVQRRVVTAVKVKGKESVIEEAGQEELWEEEEPVPQHLTKVQRKVRNLAQGEQGSGKPQAPQAQAAAPLNVAAPSSSTGPSQGGAPSYGQWPWLVINAIVPWGSTLPVAGPQTSMPPPIYPAAQA</sequence>
<keyword evidence="3" id="KW-1185">Reference proteome</keyword>
<protein>
    <recommendedName>
        <fullName evidence="4">Retrotransposon gag domain-containing protein</fullName>
    </recommendedName>
</protein>
<evidence type="ECO:0008006" key="4">
    <source>
        <dbReference type="Google" id="ProtNLM"/>
    </source>
</evidence>
<name>A0A388LEI6_CHABU</name>
<evidence type="ECO:0000256" key="1">
    <source>
        <dbReference type="SAM" id="MobiDB-lite"/>
    </source>
</evidence>
<comment type="caution">
    <text evidence="2">The sequence shown here is derived from an EMBL/GenBank/DDBJ whole genome shotgun (WGS) entry which is preliminary data.</text>
</comment>
<dbReference type="EMBL" id="BFEA01000355">
    <property type="protein sequence ID" value="GBG80726.1"/>
    <property type="molecule type" value="Genomic_DNA"/>
</dbReference>